<evidence type="ECO:0000259" key="1">
    <source>
        <dbReference type="PROSITE" id="PS51664"/>
    </source>
</evidence>
<proteinExistence type="predicted"/>
<evidence type="ECO:0000313" key="2">
    <source>
        <dbReference type="EMBL" id="KUO94919.1"/>
    </source>
</evidence>
<dbReference type="NCBIfam" id="TIGR00702">
    <property type="entry name" value="YcaO-type kinase domain"/>
    <property type="match status" value="1"/>
</dbReference>
<dbReference type="PANTHER" id="PTHR37809">
    <property type="entry name" value="RIBOSOMAL PROTEIN S12 METHYLTHIOTRANSFERASE ACCESSORY FACTOR YCAO"/>
    <property type="match status" value="1"/>
</dbReference>
<dbReference type="PANTHER" id="PTHR37809:SF1">
    <property type="entry name" value="RIBOSOMAL PROTEIN S12 METHYLTHIOTRANSFERASE ACCESSORY FACTOR YCAO"/>
    <property type="match status" value="1"/>
</dbReference>
<dbReference type="EMBL" id="LPVJ01000066">
    <property type="protein sequence ID" value="KUO94919.1"/>
    <property type="molecule type" value="Genomic_DNA"/>
</dbReference>
<reference evidence="2 3" key="1">
    <citation type="submission" date="2015-12" db="EMBL/GenBank/DDBJ databases">
        <title>Draft genome sequence of Acidibacillus ferrooxidans ITV001, isolated from a chalcopyrite acid mine drainage site in Brazil.</title>
        <authorList>
            <person name="Dall'Agnol H."/>
            <person name="Nancucheo I."/>
            <person name="Johnson B."/>
            <person name="Oliveira R."/>
            <person name="Leite L."/>
            <person name="Pylro V."/>
            <person name="Nunes G.L."/>
            <person name="Tzotzos G."/>
            <person name="Fernandes G.R."/>
            <person name="Dutra J."/>
            <person name="Orellana S.C."/>
            <person name="Oliveira G."/>
        </authorList>
    </citation>
    <scope>NUCLEOTIDE SEQUENCE [LARGE SCALE GENOMIC DNA]</scope>
    <source>
        <strain evidence="3">ITV01</strain>
    </source>
</reference>
<dbReference type="InterPro" id="IPR003776">
    <property type="entry name" value="YcaO-like_dom"/>
</dbReference>
<dbReference type="Pfam" id="PF02624">
    <property type="entry name" value="YcaO"/>
    <property type="match status" value="1"/>
</dbReference>
<comment type="caution">
    <text evidence="2">The sequence shown here is derived from an EMBL/GenBank/DDBJ whole genome shotgun (WGS) entry which is preliminary data.</text>
</comment>
<evidence type="ECO:0000313" key="3">
    <source>
        <dbReference type="Proteomes" id="UP000053557"/>
    </source>
</evidence>
<gene>
    <name evidence="2" type="ORF">ATW55_15460</name>
</gene>
<dbReference type="AlphaFoldDB" id="A0A101XNX8"/>
<organism evidence="2 3">
    <name type="scientific">Ferroacidibacillus organovorans</name>
    <dbReference type="NCBI Taxonomy" id="1765683"/>
    <lineage>
        <taxon>Bacteria</taxon>
        <taxon>Bacillati</taxon>
        <taxon>Bacillota</taxon>
        <taxon>Bacilli</taxon>
        <taxon>Bacillales</taxon>
        <taxon>Alicyclobacillaceae</taxon>
        <taxon>Ferroacidibacillus</taxon>
    </lineage>
</organism>
<sequence length="356" mass="40007">MSDVCKDQRTLDELKRYVVPEVKISRIADVTGLDCIGMPVFQAIRPLSKNYCVSQGKGLSSVQASISAIMESVEMFHAEEMAVSEKASIRSAQQVVTYDIRSLQLNDDITINDTIPLEWTSAVDLYSAREELIPKEICSMDLTVTDNAYYSPFRKTSNGLAAGLDRNSAMLHGLYEVLERHIVYTHLPVDVDLVSITGAVRDLIRRLKLMKIDVRVKYFANDYNLPCFKVQLLQEGMRVGFTGTGCDSSRNKALEKAFAEAVQSRLTLITGSRDDIRSEFYATEVPEIQPLPRAVKLVTMNHLSDSKYSNKFDELNDVLATLFTANLRPKFKDLSRNIGVYVVFILIPSLTFKGKH</sequence>
<dbReference type="Proteomes" id="UP000053557">
    <property type="component" value="Unassembled WGS sequence"/>
</dbReference>
<dbReference type="PROSITE" id="PS51664">
    <property type="entry name" value="YCAO"/>
    <property type="match status" value="1"/>
</dbReference>
<accession>A0A101XNX8</accession>
<dbReference type="Gene3D" id="3.30.1330.230">
    <property type="match status" value="1"/>
</dbReference>
<protein>
    <recommendedName>
        <fullName evidence="1">YcaO domain-containing protein</fullName>
    </recommendedName>
</protein>
<keyword evidence="3" id="KW-1185">Reference proteome</keyword>
<name>A0A101XNX8_9BACL</name>
<feature type="domain" description="YcaO" evidence="1">
    <location>
        <begin position="56"/>
        <end position="356"/>
    </location>
</feature>